<gene>
    <name evidence="2" type="primary">LOC103089140</name>
</gene>
<dbReference type="Proteomes" id="UP000265300">
    <property type="component" value="Unplaced"/>
</dbReference>
<keyword evidence="1" id="KW-1185">Reference proteome</keyword>
<feature type="non-terminal residue" evidence="2">
    <location>
        <position position="1"/>
    </location>
</feature>
<protein>
    <submittedName>
        <fullName evidence="2">Uncharacterized protein MGC39606 homolog</fullName>
    </submittedName>
</protein>
<proteinExistence type="predicted"/>
<evidence type="ECO:0000313" key="2">
    <source>
        <dbReference type="RefSeq" id="XP_007467873.1"/>
    </source>
</evidence>
<dbReference type="GeneID" id="103089140"/>
<dbReference type="AlphaFoldDB" id="A0A340Y3L3"/>
<evidence type="ECO:0000313" key="1">
    <source>
        <dbReference type="Proteomes" id="UP000265300"/>
    </source>
</evidence>
<dbReference type="Pfam" id="PF15118">
    <property type="entry name" value="DUF4560"/>
    <property type="match status" value="1"/>
</dbReference>
<dbReference type="InParanoid" id="A0A340Y3L3"/>
<dbReference type="RefSeq" id="XP_007467873.1">
    <property type="nucleotide sequence ID" value="XM_007467811.1"/>
</dbReference>
<dbReference type="KEGG" id="lve:103089140"/>
<dbReference type="PANTHER" id="PTHR34446">
    <property type="entry name" value="SMALL INTEGRAL MEMBRANE PROTEIN 10"/>
    <property type="match status" value="1"/>
</dbReference>
<sequence>TLITFFDLAWRLRVNFPYFYIVASVMLNVRLQVRIE</sequence>
<reference evidence="2" key="1">
    <citation type="submission" date="2025-08" db="UniProtKB">
        <authorList>
            <consortium name="RefSeq"/>
        </authorList>
    </citation>
    <scope>IDENTIFICATION</scope>
</reference>
<dbReference type="PANTHER" id="PTHR34446:SF3">
    <property type="entry name" value="SMALL INTEGRAL MEMBRANE PROTEIN 10-LIKE PROTEIN 2A-RELATED"/>
    <property type="match status" value="1"/>
</dbReference>
<accession>A0A340Y3L3</accession>
<name>A0A340Y3L3_LIPVE</name>
<dbReference type="InterPro" id="IPR029367">
    <property type="entry name" value="SMIM10"/>
</dbReference>
<organism evidence="1 2">
    <name type="scientific">Lipotes vexillifer</name>
    <name type="common">Yangtze river dolphin</name>
    <dbReference type="NCBI Taxonomy" id="118797"/>
    <lineage>
        <taxon>Eukaryota</taxon>
        <taxon>Metazoa</taxon>
        <taxon>Chordata</taxon>
        <taxon>Craniata</taxon>
        <taxon>Vertebrata</taxon>
        <taxon>Euteleostomi</taxon>
        <taxon>Mammalia</taxon>
        <taxon>Eutheria</taxon>
        <taxon>Laurasiatheria</taxon>
        <taxon>Artiodactyla</taxon>
        <taxon>Whippomorpha</taxon>
        <taxon>Cetacea</taxon>
        <taxon>Odontoceti</taxon>
        <taxon>Lipotidae</taxon>
        <taxon>Lipotes</taxon>
    </lineage>
</organism>